<dbReference type="OMA" id="FSDYYYR"/>
<feature type="coiled-coil region" evidence="10">
    <location>
        <begin position="434"/>
        <end position="461"/>
    </location>
</feature>
<comment type="subcellular location">
    <subcellularLocation>
        <location evidence="3">Chromosome</location>
    </subcellularLocation>
    <subcellularLocation>
        <location evidence="2">Nucleus</location>
    </subcellularLocation>
</comment>
<gene>
    <name evidence="12" type="ORF">VCUG_01589</name>
</gene>
<dbReference type="HOGENOM" id="CLU_006184_1_0_1"/>
<comment type="catalytic activity">
    <reaction evidence="9">
        <text>ATP + H2O = ADP + phosphate + H(+)</text>
        <dbReference type="Rhea" id="RHEA:13065"/>
        <dbReference type="ChEBI" id="CHEBI:15377"/>
        <dbReference type="ChEBI" id="CHEBI:15378"/>
        <dbReference type="ChEBI" id="CHEBI:30616"/>
        <dbReference type="ChEBI" id="CHEBI:43474"/>
        <dbReference type="ChEBI" id="CHEBI:456216"/>
    </reaction>
</comment>
<reference evidence="13" key="1">
    <citation type="submission" date="2011-03" db="EMBL/GenBank/DDBJ databases">
        <title>The genome sequence of Vavraia culicis strain floridensis.</title>
        <authorList>
            <consortium name="The Broad Institute Genome Sequencing Platform"/>
            <person name="Cuomo C."/>
            <person name="Becnel J."/>
            <person name="Sanscrainte N."/>
            <person name="Young S.K."/>
            <person name="Zeng Q."/>
            <person name="Gargeya S."/>
            <person name="Fitzgerald M."/>
            <person name="Haas B."/>
            <person name="Abouelleil A."/>
            <person name="Alvarado L."/>
            <person name="Arachchi H.M."/>
            <person name="Berlin A."/>
            <person name="Chapman S.B."/>
            <person name="Gearin G."/>
            <person name="Goldberg J."/>
            <person name="Griggs A."/>
            <person name="Gujja S."/>
            <person name="Hansen M."/>
            <person name="Heiman D."/>
            <person name="Howarth C."/>
            <person name="Larimer J."/>
            <person name="Lui A."/>
            <person name="MacDonald P.J.P."/>
            <person name="McCowen C."/>
            <person name="Montmayeur A."/>
            <person name="Murphy C."/>
            <person name="Neiman D."/>
            <person name="Pearson M."/>
            <person name="Priest M."/>
            <person name="Roberts A."/>
            <person name="Saif S."/>
            <person name="Shea T."/>
            <person name="Sisk P."/>
            <person name="Stolte C."/>
            <person name="Sykes S."/>
            <person name="Wortman J."/>
            <person name="Nusbaum C."/>
            <person name="Birren B."/>
        </authorList>
    </citation>
    <scope>NUCLEOTIDE SEQUENCE [LARGE SCALE GENOMIC DNA]</scope>
    <source>
        <strain evidence="13">floridensis</strain>
    </source>
</reference>
<dbReference type="AlphaFoldDB" id="L2GTC1"/>
<dbReference type="GeneID" id="19879465"/>
<feature type="domain" description="Rad50/SbcC-type AAA" evidence="11">
    <location>
        <begin position="5"/>
        <end position="265"/>
    </location>
</feature>
<evidence type="ECO:0000313" key="12">
    <source>
        <dbReference type="EMBL" id="ELA46891.1"/>
    </source>
</evidence>
<dbReference type="InterPro" id="IPR027417">
    <property type="entry name" value="P-loop_NTPase"/>
</dbReference>
<dbReference type="RefSeq" id="XP_008074608.1">
    <property type="nucleotide sequence ID" value="XM_008076417.1"/>
</dbReference>
<dbReference type="FunCoup" id="L2GTC1">
    <property type="interactions" value="195"/>
</dbReference>
<accession>L2GTC1</accession>
<evidence type="ECO:0000256" key="1">
    <source>
        <dbReference type="ARBA" id="ARBA00001947"/>
    </source>
</evidence>
<dbReference type="VEuPathDB" id="MicrosporidiaDB:VCUG_01589"/>
<organism evidence="12 13">
    <name type="scientific">Vavraia culicis (isolate floridensis)</name>
    <name type="common">Microsporidian parasite</name>
    <dbReference type="NCBI Taxonomy" id="948595"/>
    <lineage>
        <taxon>Eukaryota</taxon>
        <taxon>Fungi</taxon>
        <taxon>Fungi incertae sedis</taxon>
        <taxon>Microsporidia</taxon>
        <taxon>Pleistophoridae</taxon>
        <taxon>Vavraia</taxon>
    </lineage>
</organism>
<feature type="coiled-coil region" evidence="10">
    <location>
        <begin position="795"/>
        <end position="870"/>
    </location>
</feature>
<comment type="similarity">
    <text evidence="4">Belongs to the SMC family. RAD50 subfamily.</text>
</comment>
<name>L2GTC1_VAVCU</name>
<dbReference type="STRING" id="948595.L2GTC1"/>
<dbReference type="GO" id="GO:0016887">
    <property type="term" value="F:ATP hydrolysis activity"/>
    <property type="evidence" value="ECO:0007669"/>
    <property type="project" value="InterPro"/>
</dbReference>
<dbReference type="Gene3D" id="3.40.50.300">
    <property type="entry name" value="P-loop containing nucleotide triphosphate hydrolases"/>
    <property type="match status" value="2"/>
</dbReference>
<keyword evidence="7" id="KW-0862">Zinc</keyword>
<dbReference type="GO" id="GO:0070192">
    <property type="term" value="P:chromosome organization involved in meiotic cell cycle"/>
    <property type="evidence" value="ECO:0007669"/>
    <property type="project" value="TreeGrafter"/>
</dbReference>
<keyword evidence="8" id="KW-0539">Nucleus</keyword>
<sequence>MILNKLMIRGIRSYSPNTSNVIQFFPMTLILGENGTGKTTIIEALRYAITGDLPPMSRGGAFVYDPMLNSSTDTNAQIKLKLCDRYVVSRSLSLTHRKSKIEQKNTENVFSVIVNDVASESYGNNMENLCNNEELGDALGWKKDDGANNNVEGIKKRIKSLSGKAADIDKQMLMVLNTNKPLLDHVIFCHQEESTWPLSEPANFKKKMDDIFCSTVYIKAIENLKNVRKEKGMQLKMKLQELNFALQAKKKREELLARLERANEDLMNNRGTISNLEGKLRVLNEKRSAQQRIMEEIRAQSEKLLVLDVRLRNTSTKSMEIIADEVVDKYRDYMLDEQAESKARNELERVKKEHARFKEEQERAERIKKTKDEYVYKKKALIEDIRSINMHKNVCDLRIFDNSDDLSNEKGVVRSMRTFYERFREILIERDRTVSETDNDAKELEKELEALSREENSLEYALRANTNAVKNTEKSKFGTNDLEIRINEAKALRDSKSETVNAIHRDMDGYVEQIRMSKRKDEIEQYLSDNTGIDDGICIEKIGEEIKAFKLMKQGIFANRAAMSTVLSRMRDLNINYLSGNGEEKLTCENIEELNEILKADHKNADASKIEYEHVRRFFEELKECDLVEIPYSTLRELESAISSNKNAAHIYKDLKKLGEKRNACVLCNKPFVNNELTTYLAKLDYVIEKIPEKENEKREEYKKLMEKVEKDEKENAVLNKFNNLLREIKGIGEVEYGDDSFCATCKYSKKLCTDTMASPHKECKTGLYSILDRTNRFEIELHGIKQDLREIIDVKKIKEEIENYNREIKGLEVALMQNLEYEKDVLLRNNIKKLEIKIARLNEDKLEKLKQKERLIGKLEEDKAELIGETARMNLLKQKIGELEGYLGMIESSANVIYQSFNEEAYFKQILDLSKVLSDYENDKFMTNRVLEYLKHKEEMERIDVIKEEIVSIKLSIQKKKQEMMAINDSDKVKEILLLLGLSDIGTDEIIKSVEKEINTREGTNKQLTQNVKEYTLQLEEKGPDYSEIYTHTKILDIMLKDLDKSIKAIEKSVLKYYENKIEELNRNLKYLWSNTYRGNDIDRIELKAEITSSKYSYKLVMYKNDVELEMRGRCSAGQKVIASLIFRLALSITFSCNCNMLTLDEPTTNLDQSNIESLARTLKYLERMSNLQLIIITHDEEFLNLVSKDSVEYFYKVTRNSSCESVIERHSVY</sequence>
<dbReference type="PANTHER" id="PTHR18867:SF12">
    <property type="entry name" value="DNA REPAIR PROTEIN RAD50"/>
    <property type="match status" value="1"/>
</dbReference>
<feature type="coiled-coil region" evidence="10">
    <location>
        <begin position="242"/>
        <end position="300"/>
    </location>
</feature>
<dbReference type="GO" id="GO:0003691">
    <property type="term" value="F:double-stranded telomeric DNA binding"/>
    <property type="evidence" value="ECO:0007669"/>
    <property type="project" value="TreeGrafter"/>
</dbReference>
<evidence type="ECO:0000256" key="8">
    <source>
        <dbReference type="ARBA" id="ARBA00023242"/>
    </source>
</evidence>
<dbReference type="InterPro" id="IPR038729">
    <property type="entry name" value="Rad50/SbcC_AAA"/>
</dbReference>
<evidence type="ECO:0000256" key="2">
    <source>
        <dbReference type="ARBA" id="ARBA00004123"/>
    </source>
</evidence>
<dbReference type="GO" id="GO:0043047">
    <property type="term" value="F:single-stranded telomeric DNA binding"/>
    <property type="evidence" value="ECO:0007669"/>
    <property type="project" value="TreeGrafter"/>
</dbReference>
<dbReference type="InParanoid" id="L2GTC1"/>
<evidence type="ECO:0000256" key="6">
    <source>
        <dbReference type="ARBA" id="ARBA00022723"/>
    </source>
</evidence>
<evidence type="ECO:0000313" key="13">
    <source>
        <dbReference type="Proteomes" id="UP000011081"/>
    </source>
</evidence>
<evidence type="ECO:0000256" key="7">
    <source>
        <dbReference type="ARBA" id="ARBA00022833"/>
    </source>
</evidence>
<feature type="coiled-coil region" evidence="10">
    <location>
        <begin position="340"/>
        <end position="367"/>
    </location>
</feature>
<dbReference type="GO" id="GO:0051880">
    <property type="term" value="F:G-quadruplex DNA binding"/>
    <property type="evidence" value="ECO:0007669"/>
    <property type="project" value="TreeGrafter"/>
</dbReference>
<evidence type="ECO:0000256" key="4">
    <source>
        <dbReference type="ARBA" id="ARBA00009439"/>
    </source>
</evidence>
<keyword evidence="5" id="KW-0158">Chromosome</keyword>
<dbReference type="GO" id="GO:0006302">
    <property type="term" value="P:double-strand break repair"/>
    <property type="evidence" value="ECO:0007669"/>
    <property type="project" value="InterPro"/>
</dbReference>
<dbReference type="OrthoDB" id="18797at2759"/>
<proteinExistence type="inferred from homology"/>
<evidence type="ECO:0000256" key="10">
    <source>
        <dbReference type="SAM" id="Coils"/>
    </source>
</evidence>
<evidence type="ECO:0000256" key="5">
    <source>
        <dbReference type="ARBA" id="ARBA00022454"/>
    </source>
</evidence>
<dbReference type="Proteomes" id="UP000011081">
    <property type="component" value="Unassembled WGS sequence"/>
</dbReference>
<evidence type="ECO:0000256" key="9">
    <source>
        <dbReference type="ARBA" id="ARBA00049360"/>
    </source>
</evidence>
<dbReference type="EMBL" id="GL877429">
    <property type="protein sequence ID" value="ELA46891.1"/>
    <property type="molecule type" value="Genomic_DNA"/>
</dbReference>
<evidence type="ECO:0000256" key="3">
    <source>
        <dbReference type="ARBA" id="ARBA00004286"/>
    </source>
</evidence>
<dbReference type="GO" id="GO:0000794">
    <property type="term" value="C:condensed nuclear chromosome"/>
    <property type="evidence" value="ECO:0007669"/>
    <property type="project" value="TreeGrafter"/>
</dbReference>
<dbReference type="SUPFAM" id="SSF52540">
    <property type="entry name" value="P-loop containing nucleoside triphosphate hydrolases"/>
    <property type="match status" value="2"/>
</dbReference>
<keyword evidence="13" id="KW-1185">Reference proteome</keyword>
<protein>
    <recommendedName>
        <fullName evidence="11">Rad50/SbcC-type AAA domain-containing protein</fullName>
    </recommendedName>
</protein>
<comment type="cofactor">
    <cofactor evidence="1">
        <name>Zn(2+)</name>
        <dbReference type="ChEBI" id="CHEBI:29105"/>
    </cofactor>
</comment>
<dbReference type="PANTHER" id="PTHR18867">
    <property type="entry name" value="RAD50"/>
    <property type="match status" value="1"/>
</dbReference>
<dbReference type="GO" id="GO:0046872">
    <property type="term" value="F:metal ion binding"/>
    <property type="evidence" value="ECO:0007669"/>
    <property type="project" value="UniProtKB-KW"/>
</dbReference>
<keyword evidence="6" id="KW-0479">Metal-binding</keyword>
<keyword evidence="10" id="KW-0175">Coiled coil</keyword>
<dbReference type="GO" id="GO:0000722">
    <property type="term" value="P:telomere maintenance via recombination"/>
    <property type="evidence" value="ECO:0007669"/>
    <property type="project" value="TreeGrafter"/>
</dbReference>
<dbReference type="GO" id="GO:0030870">
    <property type="term" value="C:Mre11 complex"/>
    <property type="evidence" value="ECO:0007669"/>
    <property type="project" value="TreeGrafter"/>
</dbReference>
<dbReference type="GO" id="GO:0007004">
    <property type="term" value="P:telomere maintenance via telomerase"/>
    <property type="evidence" value="ECO:0007669"/>
    <property type="project" value="TreeGrafter"/>
</dbReference>
<evidence type="ECO:0000259" key="11">
    <source>
        <dbReference type="Pfam" id="PF13476"/>
    </source>
</evidence>
<dbReference type="Pfam" id="PF13476">
    <property type="entry name" value="AAA_23"/>
    <property type="match status" value="1"/>
</dbReference>